<organism evidence="2 3">
    <name type="scientific">Acrocarpospora corrugata</name>
    <dbReference type="NCBI Taxonomy" id="35763"/>
    <lineage>
        <taxon>Bacteria</taxon>
        <taxon>Bacillati</taxon>
        <taxon>Actinomycetota</taxon>
        <taxon>Actinomycetes</taxon>
        <taxon>Streptosporangiales</taxon>
        <taxon>Streptosporangiaceae</taxon>
        <taxon>Acrocarpospora</taxon>
    </lineage>
</organism>
<gene>
    <name evidence="2" type="ORF">Acor_52710</name>
</gene>
<dbReference type="AlphaFoldDB" id="A0A5M3W2E4"/>
<evidence type="ECO:0000256" key="1">
    <source>
        <dbReference type="SAM" id="SignalP"/>
    </source>
</evidence>
<comment type="caution">
    <text evidence="2">The sequence shown here is derived from an EMBL/GenBank/DDBJ whole genome shotgun (WGS) entry which is preliminary data.</text>
</comment>
<evidence type="ECO:0000313" key="2">
    <source>
        <dbReference type="EMBL" id="GES03205.1"/>
    </source>
</evidence>
<feature type="signal peptide" evidence="1">
    <location>
        <begin position="1"/>
        <end position="23"/>
    </location>
</feature>
<feature type="chain" id="PRO_5024436747" evidence="1">
    <location>
        <begin position="24"/>
        <end position="68"/>
    </location>
</feature>
<proteinExistence type="predicted"/>
<dbReference type="RefSeq" id="WP_155339381.1">
    <property type="nucleotide sequence ID" value="NZ_BAAABN010000006.1"/>
</dbReference>
<reference evidence="2 3" key="1">
    <citation type="submission" date="2019-10" db="EMBL/GenBank/DDBJ databases">
        <title>Whole genome shotgun sequence of Acrocarpospora corrugata NBRC 13972.</title>
        <authorList>
            <person name="Ichikawa N."/>
            <person name="Kimura A."/>
            <person name="Kitahashi Y."/>
            <person name="Komaki H."/>
            <person name="Oguchi A."/>
        </authorList>
    </citation>
    <scope>NUCLEOTIDE SEQUENCE [LARGE SCALE GENOMIC DNA]</scope>
    <source>
        <strain evidence="2 3">NBRC 13972</strain>
    </source>
</reference>
<sequence length="68" mass="6780">MRLIRALLALVVALAAGVTAAEAAVASGRPSPVVRVGNPYLGARGYLNRDYGDKVNAAGTAEGGALGE</sequence>
<name>A0A5M3W2E4_9ACTN</name>
<protein>
    <submittedName>
        <fullName evidence="2">Uncharacterized protein</fullName>
    </submittedName>
</protein>
<dbReference type="EMBL" id="BLAD01000066">
    <property type="protein sequence ID" value="GES03205.1"/>
    <property type="molecule type" value="Genomic_DNA"/>
</dbReference>
<dbReference type="Proteomes" id="UP000334990">
    <property type="component" value="Unassembled WGS sequence"/>
</dbReference>
<evidence type="ECO:0000313" key="3">
    <source>
        <dbReference type="Proteomes" id="UP000334990"/>
    </source>
</evidence>
<accession>A0A5M3W2E4</accession>
<keyword evidence="3" id="KW-1185">Reference proteome</keyword>
<keyword evidence="1" id="KW-0732">Signal</keyword>